<evidence type="ECO:0000256" key="6">
    <source>
        <dbReference type="SAM" id="Phobius"/>
    </source>
</evidence>
<gene>
    <name evidence="7" type="ORF">CVLEPA_LOCUS965</name>
</gene>
<feature type="transmembrane region" description="Helical" evidence="6">
    <location>
        <begin position="125"/>
        <end position="147"/>
    </location>
</feature>
<keyword evidence="2 6" id="KW-0812">Transmembrane</keyword>
<proteinExistence type="predicted"/>
<dbReference type="InterPro" id="IPR050579">
    <property type="entry name" value="PMP-22/EMP/MP20-like"/>
</dbReference>
<name>A0ABP0EY03_CLALP</name>
<keyword evidence="3 6" id="KW-1133">Transmembrane helix</keyword>
<dbReference type="Gene3D" id="1.20.140.150">
    <property type="match status" value="1"/>
</dbReference>
<dbReference type="PANTHER" id="PTHR10671">
    <property type="entry name" value="EPITHELIAL MEMBRANE PROTEIN-RELATED"/>
    <property type="match status" value="1"/>
</dbReference>
<evidence type="ECO:0000256" key="4">
    <source>
        <dbReference type="ARBA" id="ARBA00023136"/>
    </source>
</evidence>
<sequence>MSDSSYRHPSDRDYRSRQRSHHDRDYHRSTEDYTNSRRVPGLVSDPDATLGDANAAIQRGQRETIDRYQSDRYSLRKSKAAKDTMSANYEPRSVLTVSQPYYSRSKDSYYSSTSKRRMLPINPGFLAVIPGFAGFGLLIAAIAIVGWQQTIIFLSASNFRILNTGLFQVCRYDVQPDTIGDTSCQSLENFANAGTEISNLEQATRGMIIIAVIFAFASLGASGIFGCHKFQTGKGALVAAGVYAFAAACAVAAMGCYSKVLTDNIAGTISNPTSSISAGVSFYLGWIGAGCLIMASVVSFLGHCARKK</sequence>
<keyword evidence="8" id="KW-1185">Reference proteome</keyword>
<keyword evidence="4 6" id="KW-0472">Membrane</keyword>
<dbReference type="InterPro" id="IPR004031">
    <property type="entry name" value="PMP22/EMP/MP20/Claudin"/>
</dbReference>
<feature type="transmembrane region" description="Helical" evidence="6">
    <location>
        <begin position="280"/>
        <end position="302"/>
    </location>
</feature>
<dbReference type="PANTHER" id="PTHR10671:SF108">
    <property type="entry name" value="CLAUDIN FAMILY PROTEIN-RELATED"/>
    <property type="match status" value="1"/>
</dbReference>
<feature type="region of interest" description="Disordered" evidence="5">
    <location>
        <begin position="1"/>
        <end position="50"/>
    </location>
</feature>
<comment type="subcellular location">
    <subcellularLocation>
        <location evidence="1">Membrane</location>
        <topology evidence="1">Multi-pass membrane protein</topology>
    </subcellularLocation>
</comment>
<evidence type="ECO:0000256" key="5">
    <source>
        <dbReference type="SAM" id="MobiDB-lite"/>
    </source>
</evidence>
<reference evidence="7 8" key="1">
    <citation type="submission" date="2024-02" db="EMBL/GenBank/DDBJ databases">
        <authorList>
            <person name="Daric V."/>
            <person name="Darras S."/>
        </authorList>
    </citation>
    <scope>NUCLEOTIDE SEQUENCE [LARGE SCALE GENOMIC DNA]</scope>
</reference>
<evidence type="ECO:0000313" key="7">
    <source>
        <dbReference type="EMBL" id="CAK8671941.1"/>
    </source>
</evidence>
<feature type="transmembrane region" description="Helical" evidence="6">
    <location>
        <begin position="237"/>
        <end position="260"/>
    </location>
</feature>
<protein>
    <submittedName>
        <fullName evidence="7">Uncharacterized protein</fullName>
    </submittedName>
</protein>
<organism evidence="7 8">
    <name type="scientific">Clavelina lepadiformis</name>
    <name type="common">Light-bulb sea squirt</name>
    <name type="synonym">Ascidia lepadiformis</name>
    <dbReference type="NCBI Taxonomy" id="159417"/>
    <lineage>
        <taxon>Eukaryota</taxon>
        <taxon>Metazoa</taxon>
        <taxon>Chordata</taxon>
        <taxon>Tunicata</taxon>
        <taxon>Ascidiacea</taxon>
        <taxon>Aplousobranchia</taxon>
        <taxon>Clavelinidae</taxon>
        <taxon>Clavelina</taxon>
    </lineage>
</organism>
<dbReference type="EMBL" id="CAWYQH010000001">
    <property type="protein sequence ID" value="CAK8671941.1"/>
    <property type="molecule type" value="Genomic_DNA"/>
</dbReference>
<feature type="transmembrane region" description="Helical" evidence="6">
    <location>
        <begin position="206"/>
        <end position="225"/>
    </location>
</feature>
<dbReference type="Proteomes" id="UP001642483">
    <property type="component" value="Unassembled WGS sequence"/>
</dbReference>
<evidence type="ECO:0000256" key="1">
    <source>
        <dbReference type="ARBA" id="ARBA00004141"/>
    </source>
</evidence>
<evidence type="ECO:0000256" key="3">
    <source>
        <dbReference type="ARBA" id="ARBA00022989"/>
    </source>
</evidence>
<evidence type="ECO:0000313" key="8">
    <source>
        <dbReference type="Proteomes" id="UP001642483"/>
    </source>
</evidence>
<dbReference type="Pfam" id="PF00822">
    <property type="entry name" value="PMP22_Claudin"/>
    <property type="match status" value="1"/>
</dbReference>
<comment type="caution">
    <text evidence="7">The sequence shown here is derived from an EMBL/GenBank/DDBJ whole genome shotgun (WGS) entry which is preliminary data.</text>
</comment>
<accession>A0ABP0EY03</accession>
<evidence type="ECO:0000256" key="2">
    <source>
        <dbReference type="ARBA" id="ARBA00022692"/>
    </source>
</evidence>
<feature type="compositionally biased region" description="Basic and acidic residues" evidence="5">
    <location>
        <begin position="1"/>
        <end position="35"/>
    </location>
</feature>